<evidence type="ECO:0000313" key="2">
    <source>
        <dbReference type="EMBL" id="NLA55809.1"/>
    </source>
</evidence>
<dbReference type="Gene3D" id="3.40.1580.10">
    <property type="entry name" value="SMI1/KNR4-like"/>
    <property type="match status" value="1"/>
</dbReference>
<accession>A0A7X6PN63</accession>
<dbReference type="InterPro" id="IPR037883">
    <property type="entry name" value="Knr4/Smi1-like_sf"/>
</dbReference>
<dbReference type="Pfam" id="PF09346">
    <property type="entry name" value="SMI1_KNR4"/>
    <property type="match status" value="1"/>
</dbReference>
<dbReference type="InterPro" id="IPR018958">
    <property type="entry name" value="Knr4/Smi1-like_dom"/>
</dbReference>
<evidence type="ECO:0000259" key="1">
    <source>
        <dbReference type="SMART" id="SM00860"/>
    </source>
</evidence>
<dbReference type="EMBL" id="JAAZHI010000124">
    <property type="protein sequence ID" value="NLA55809.1"/>
    <property type="molecule type" value="Genomic_DNA"/>
</dbReference>
<dbReference type="SMART" id="SM00860">
    <property type="entry name" value="SMI1_KNR4"/>
    <property type="match status" value="1"/>
</dbReference>
<dbReference type="SUPFAM" id="SSF160631">
    <property type="entry name" value="SMI1/KNR4-like"/>
    <property type="match status" value="1"/>
</dbReference>
<protein>
    <submittedName>
        <fullName evidence="2">SMI1/KNR4 family protein</fullName>
    </submittedName>
</protein>
<evidence type="ECO:0000313" key="3">
    <source>
        <dbReference type="Proteomes" id="UP000557899"/>
    </source>
</evidence>
<dbReference type="Proteomes" id="UP000557899">
    <property type="component" value="Unassembled WGS sequence"/>
</dbReference>
<sequence length="124" mass="14387">MAFPTDESRIRAAEEALGRKFPDTLRQRLMSENGGEIDDTDEGYWFLYPVYDDSDRRRLARSANHVVKETETWRSEAHGFPQDAVAIADDQEGNAIILLHGDDRFYLWDHELAEPQTIELLFDE</sequence>
<feature type="domain" description="Knr4/Smi1-like" evidence="1">
    <location>
        <begin position="4"/>
        <end position="124"/>
    </location>
</feature>
<name>A0A7X6PN63_9CORY</name>
<reference evidence="2 3" key="1">
    <citation type="journal article" date="2020" name="Biotechnol. Biofuels">
        <title>New insights from the biogas microbiome by comprehensive genome-resolved metagenomics of nearly 1600 species originating from multiple anaerobic digesters.</title>
        <authorList>
            <person name="Campanaro S."/>
            <person name="Treu L."/>
            <person name="Rodriguez-R L.M."/>
            <person name="Kovalovszki A."/>
            <person name="Ziels R.M."/>
            <person name="Maus I."/>
            <person name="Zhu X."/>
            <person name="Kougias P.G."/>
            <person name="Basile A."/>
            <person name="Luo G."/>
            <person name="Schluter A."/>
            <person name="Konstantinidis K.T."/>
            <person name="Angelidaki I."/>
        </authorList>
    </citation>
    <scope>NUCLEOTIDE SEQUENCE [LARGE SCALE GENOMIC DNA]</scope>
    <source>
        <strain evidence="2">AS15tlH2ME_198</strain>
    </source>
</reference>
<dbReference type="AlphaFoldDB" id="A0A7X6PN63"/>
<proteinExistence type="predicted"/>
<organism evidence="2 3">
    <name type="scientific">Corynebacterium humireducens</name>
    <dbReference type="NCBI Taxonomy" id="1223514"/>
    <lineage>
        <taxon>Bacteria</taxon>
        <taxon>Bacillati</taxon>
        <taxon>Actinomycetota</taxon>
        <taxon>Actinomycetes</taxon>
        <taxon>Mycobacteriales</taxon>
        <taxon>Corynebacteriaceae</taxon>
        <taxon>Corynebacterium</taxon>
    </lineage>
</organism>
<comment type="caution">
    <text evidence="2">The sequence shown here is derived from an EMBL/GenBank/DDBJ whole genome shotgun (WGS) entry which is preliminary data.</text>
</comment>
<gene>
    <name evidence="2" type="ORF">GX859_05860</name>
</gene>